<keyword evidence="6" id="KW-1185">Reference proteome</keyword>
<dbReference type="OrthoDB" id="5390558at2759"/>
<comment type="subcellular location">
    <subcellularLocation>
        <location evidence="1">Cytoplasm</location>
    </subcellularLocation>
</comment>
<dbReference type="EMBL" id="MCFC01000026">
    <property type="protein sequence ID" value="ORY29352.1"/>
    <property type="molecule type" value="Genomic_DNA"/>
</dbReference>
<dbReference type="GO" id="GO:0005634">
    <property type="term" value="C:nucleus"/>
    <property type="evidence" value="ECO:0007669"/>
    <property type="project" value="TreeGrafter"/>
</dbReference>
<accession>A0A1Y2B3E2</accession>
<sequence>MSLVSKNPFDILGDDGDDSSSPAPAKVEKKPEAAPAPQRNVPGAAPKNDKPAGNGSGRGRNAPRGGARGGYRGEGQPRNTGPTADEGVTEGAETAGGFDGERIAPSRKFRGDIDRHTKGPRGTRPNRGVTSGGHTSRGGSGGARTPAQGGERRQFERKSGGLPDSQKKIEHGWGSNEGGAELGAELEGEKDAEVEEAQTPAGEDGGWAAPDAAPAAEATPDAAAEPEEPEEVQKSYDEFLAERTAAALSAGLGKKEVRTVNSETLEGKAFVRETIDEFFSGKEKAAAAKAKAPKKEKIFIEVDGQFSSPAGRPTRGTGERGGRGGRGAGRGRGEGRGRGAPRGGASRGGARSGPGFNGQDQSAFPALGA</sequence>
<evidence type="ECO:0000256" key="1">
    <source>
        <dbReference type="ARBA" id="ARBA00004496"/>
    </source>
</evidence>
<dbReference type="InterPro" id="IPR006861">
    <property type="entry name" value="HABP4_PAIRBP1-bd"/>
</dbReference>
<feature type="region of interest" description="Disordered" evidence="3">
    <location>
        <begin position="1"/>
        <end position="236"/>
    </location>
</feature>
<evidence type="ECO:0000256" key="3">
    <source>
        <dbReference type="SAM" id="MobiDB-lite"/>
    </source>
</evidence>
<dbReference type="InParanoid" id="A0A1Y2B3E2"/>
<evidence type="ECO:0000259" key="4">
    <source>
        <dbReference type="SMART" id="SM01233"/>
    </source>
</evidence>
<evidence type="ECO:0000313" key="5">
    <source>
        <dbReference type="EMBL" id="ORY29352.1"/>
    </source>
</evidence>
<dbReference type="InterPro" id="IPR019084">
    <property type="entry name" value="STM1-like_N"/>
</dbReference>
<feature type="compositionally biased region" description="Gly residues" evidence="3">
    <location>
        <begin position="338"/>
        <end position="356"/>
    </location>
</feature>
<dbReference type="GO" id="GO:0003723">
    <property type="term" value="F:RNA binding"/>
    <property type="evidence" value="ECO:0007669"/>
    <property type="project" value="InterPro"/>
</dbReference>
<comment type="caution">
    <text evidence="5">The sequence shown here is derived from an EMBL/GenBank/DDBJ whole genome shotgun (WGS) entry which is preliminary data.</text>
</comment>
<name>A0A1Y2B3E2_9TREE</name>
<feature type="region of interest" description="Disordered" evidence="3">
    <location>
        <begin position="300"/>
        <end position="369"/>
    </location>
</feature>
<reference evidence="5 6" key="1">
    <citation type="submission" date="2016-07" db="EMBL/GenBank/DDBJ databases">
        <title>Pervasive Adenine N6-methylation of Active Genes in Fungi.</title>
        <authorList>
            <consortium name="DOE Joint Genome Institute"/>
            <person name="Mondo S.J."/>
            <person name="Dannebaum R.O."/>
            <person name="Kuo R.C."/>
            <person name="Labutti K."/>
            <person name="Haridas S."/>
            <person name="Kuo A."/>
            <person name="Salamov A."/>
            <person name="Ahrendt S.R."/>
            <person name="Lipzen A."/>
            <person name="Sullivan W."/>
            <person name="Andreopoulos W.B."/>
            <person name="Clum A."/>
            <person name="Lindquist E."/>
            <person name="Daum C."/>
            <person name="Ramamoorthy G.K."/>
            <person name="Gryganskyi A."/>
            <person name="Culley D."/>
            <person name="Magnuson J.K."/>
            <person name="James T.Y."/>
            <person name="O'Malley M.A."/>
            <person name="Stajich J.E."/>
            <person name="Spatafora J.W."/>
            <person name="Visel A."/>
            <person name="Grigoriev I.V."/>
        </authorList>
    </citation>
    <scope>NUCLEOTIDE SEQUENCE [LARGE SCALE GENOMIC DNA]</scope>
    <source>
        <strain evidence="5 6">68-887.2</strain>
    </source>
</reference>
<feature type="compositionally biased region" description="Low complexity" evidence="3">
    <location>
        <begin position="200"/>
        <end position="223"/>
    </location>
</feature>
<dbReference type="SMART" id="SM01233">
    <property type="entry name" value="HABP4_PAI-RBP1"/>
    <property type="match status" value="1"/>
</dbReference>
<dbReference type="Proteomes" id="UP000193986">
    <property type="component" value="Unassembled WGS sequence"/>
</dbReference>
<dbReference type="GO" id="GO:0005737">
    <property type="term" value="C:cytoplasm"/>
    <property type="evidence" value="ECO:0007669"/>
    <property type="project" value="UniProtKB-SubCell"/>
</dbReference>
<feature type="compositionally biased region" description="Basic and acidic residues" evidence="3">
    <location>
        <begin position="99"/>
        <end position="117"/>
    </location>
</feature>
<evidence type="ECO:0000256" key="2">
    <source>
        <dbReference type="ARBA" id="ARBA00022490"/>
    </source>
</evidence>
<dbReference type="InterPro" id="IPR039764">
    <property type="entry name" value="HABP4/SERBP1-like"/>
</dbReference>
<feature type="domain" description="Hyaluronan/mRNA-binding protein" evidence="4">
    <location>
        <begin position="151"/>
        <end position="261"/>
    </location>
</feature>
<dbReference type="Pfam" id="PF09598">
    <property type="entry name" value="Stm1_N"/>
    <property type="match status" value="1"/>
</dbReference>
<keyword evidence="2" id="KW-0963">Cytoplasm</keyword>
<proteinExistence type="predicted"/>
<dbReference type="AlphaFoldDB" id="A0A1Y2B3E2"/>
<dbReference type="STRING" id="71784.A0A1Y2B3E2"/>
<feature type="compositionally biased region" description="Basic and acidic residues" evidence="3">
    <location>
        <begin position="150"/>
        <end position="171"/>
    </location>
</feature>
<dbReference type="PANTHER" id="PTHR12299:SF17">
    <property type="entry name" value="AT19571P-RELATED"/>
    <property type="match status" value="1"/>
</dbReference>
<feature type="compositionally biased region" description="Low complexity" evidence="3">
    <location>
        <begin position="83"/>
        <end position="96"/>
    </location>
</feature>
<evidence type="ECO:0000313" key="6">
    <source>
        <dbReference type="Proteomes" id="UP000193986"/>
    </source>
</evidence>
<dbReference type="PANTHER" id="PTHR12299">
    <property type="entry name" value="HYALURONIC ACID-BINDING PROTEIN 4"/>
    <property type="match status" value="1"/>
</dbReference>
<dbReference type="Gene3D" id="6.10.140.1040">
    <property type="match status" value="1"/>
</dbReference>
<protein>
    <recommendedName>
        <fullName evidence="4">Hyaluronan/mRNA-binding protein domain-containing protein</fullName>
    </recommendedName>
</protein>
<gene>
    <name evidence="5" type="ORF">BCR39DRAFT_532456</name>
</gene>
<dbReference type="FunCoup" id="A0A1Y2B3E2">
    <property type="interactions" value="134"/>
</dbReference>
<organism evidence="5 6">
    <name type="scientific">Naematelia encephala</name>
    <dbReference type="NCBI Taxonomy" id="71784"/>
    <lineage>
        <taxon>Eukaryota</taxon>
        <taxon>Fungi</taxon>
        <taxon>Dikarya</taxon>
        <taxon>Basidiomycota</taxon>
        <taxon>Agaricomycotina</taxon>
        <taxon>Tremellomycetes</taxon>
        <taxon>Tremellales</taxon>
        <taxon>Naemateliaceae</taxon>
        <taxon>Naematelia</taxon>
    </lineage>
</organism>
<feature type="compositionally biased region" description="Acidic residues" evidence="3">
    <location>
        <begin position="184"/>
        <end position="196"/>
    </location>
</feature>